<evidence type="ECO:0000313" key="4">
    <source>
        <dbReference type="Proteomes" id="UP000677457"/>
    </source>
</evidence>
<evidence type="ECO:0000313" key="2">
    <source>
        <dbReference type="EMBL" id="TQL36952.1"/>
    </source>
</evidence>
<dbReference type="Proteomes" id="UP000315983">
    <property type="component" value="Unassembled WGS sequence"/>
</dbReference>
<organism evidence="2 3">
    <name type="scientific">Salinispora arenicola</name>
    <dbReference type="NCBI Taxonomy" id="168697"/>
    <lineage>
        <taxon>Bacteria</taxon>
        <taxon>Bacillati</taxon>
        <taxon>Actinomycetota</taxon>
        <taxon>Actinomycetes</taxon>
        <taxon>Micromonosporales</taxon>
        <taxon>Micromonosporaceae</taxon>
        <taxon>Salinispora</taxon>
    </lineage>
</organism>
<reference evidence="2 3" key="1">
    <citation type="submission" date="2019-06" db="EMBL/GenBank/DDBJ databases">
        <title>Sequencing the genomes of 1000 actinobacteria strains.</title>
        <authorList>
            <person name="Klenk H.-P."/>
        </authorList>
    </citation>
    <scope>NUCLEOTIDE SEQUENCE [LARGE SCALE GENOMIC DNA]</scope>
    <source>
        <strain evidence="2 3">DSM 44819</strain>
    </source>
</reference>
<sequence>MAVPGRRDDRANNRALRLLTAGIAGASEDASGSDWHGRHLVHLAVAHQQAGDTSTARSVLDEARAIADATASLPLAGQVTEAVRRLSVTA</sequence>
<reference evidence="1 4" key="2">
    <citation type="submission" date="2021-03" db="EMBL/GenBank/DDBJ databases">
        <title>Whole genome shotgun sequence of Salinispora arenicola NBRC 105043.</title>
        <authorList>
            <person name="Komaki H."/>
            <person name="Tamura T."/>
        </authorList>
    </citation>
    <scope>NUCLEOTIDE SEQUENCE [LARGE SCALE GENOMIC DNA]</scope>
    <source>
        <strain evidence="1 4">NBRC 105043</strain>
    </source>
</reference>
<dbReference type="Proteomes" id="UP000677457">
    <property type="component" value="Unassembled WGS sequence"/>
</dbReference>
<dbReference type="RefSeq" id="WP_018802480.1">
    <property type="nucleotide sequence ID" value="NZ_BOQM01000033.1"/>
</dbReference>
<gene>
    <name evidence="2" type="ORF">FB564_2093</name>
    <name evidence="1" type="ORF">Sar04_39580</name>
</gene>
<protein>
    <recommendedName>
        <fullName evidence="5">Tetratricopeptide repeat protein</fullName>
    </recommendedName>
</protein>
<evidence type="ECO:0008006" key="5">
    <source>
        <dbReference type="Google" id="ProtNLM"/>
    </source>
</evidence>
<evidence type="ECO:0000313" key="3">
    <source>
        <dbReference type="Proteomes" id="UP000315983"/>
    </source>
</evidence>
<accession>A0A542XM93</accession>
<proteinExistence type="predicted"/>
<dbReference type="AlphaFoldDB" id="A0A542XM93"/>
<dbReference type="EMBL" id="VFOL01000001">
    <property type="protein sequence ID" value="TQL36952.1"/>
    <property type="molecule type" value="Genomic_DNA"/>
</dbReference>
<comment type="caution">
    <text evidence="2">The sequence shown here is derived from an EMBL/GenBank/DDBJ whole genome shotgun (WGS) entry which is preliminary data.</text>
</comment>
<evidence type="ECO:0000313" key="1">
    <source>
        <dbReference type="EMBL" id="GIM87222.1"/>
    </source>
</evidence>
<dbReference type="GeneID" id="93771346"/>
<dbReference type="EMBL" id="BOQM01000033">
    <property type="protein sequence ID" value="GIM87222.1"/>
    <property type="molecule type" value="Genomic_DNA"/>
</dbReference>
<name>A0A542XM93_SALAC</name>
<keyword evidence="4" id="KW-1185">Reference proteome</keyword>